<reference evidence="8 9" key="1">
    <citation type="journal article" date="2017" name="Mol. Biol. Evol.">
        <title>The 4-celled Tetrabaena socialis nuclear genome reveals the essential components for genetic control of cell number at the origin of multicellularity in the volvocine lineage.</title>
        <authorList>
            <person name="Featherston J."/>
            <person name="Arakaki Y."/>
            <person name="Hanschen E.R."/>
            <person name="Ferris P.J."/>
            <person name="Michod R.E."/>
            <person name="Olson B.J.S.C."/>
            <person name="Nozaki H."/>
            <person name="Durand P.M."/>
        </authorList>
    </citation>
    <scope>NUCLEOTIDE SEQUENCE [LARGE SCALE GENOMIC DNA]</scope>
    <source>
        <strain evidence="8 9">NIES-571</strain>
    </source>
</reference>
<name>A0A2J7ZZB0_9CHLO</name>
<evidence type="ECO:0000313" key="8">
    <source>
        <dbReference type="EMBL" id="PNH05602.1"/>
    </source>
</evidence>
<dbReference type="AlphaFoldDB" id="A0A2J7ZZB0"/>
<gene>
    <name evidence="8" type="ORF">TSOC_008109</name>
</gene>
<evidence type="ECO:0000256" key="5">
    <source>
        <dbReference type="ARBA" id="ARBA00023136"/>
    </source>
</evidence>
<evidence type="ECO:0000256" key="2">
    <source>
        <dbReference type="ARBA" id="ARBA00022692"/>
    </source>
</evidence>
<evidence type="ECO:0000259" key="7">
    <source>
        <dbReference type="PROSITE" id="PS50845"/>
    </source>
</evidence>
<evidence type="ECO:0000256" key="1">
    <source>
        <dbReference type="ARBA" id="ARBA00004477"/>
    </source>
</evidence>
<dbReference type="OrthoDB" id="530613at2759"/>
<evidence type="ECO:0000256" key="6">
    <source>
        <dbReference type="RuleBase" id="RU363132"/>
    </source>
</evidence>
<dbReference type="PANTHER" id="PTHR10994:SF193">
    <property type="entry name" value="RETICULON-LIKE PROTEIN"/>
    <property type="match status" value="1"/>
</dbReference>
<protein>
    <recommendedName>
        <fullName evidence="6">Reticulon-like protein</fullName>
    </recommendedName>
</protein>
<dbReference type="GO" id="GO:0009617">
    <property type="term" value="P:response to bacterium"/>
    <property type="evidence" value="ECO:0007669"/>
    <property type="project" value="InterPro"/>
</dbReference>
<sequence length="209" mass="23186">MDYNVFIIETLLWTNKERCTWSHSAWTRFFTAALTTAVSAAAAVHDAHLNGLDALRTLEVGLGLWVLSLAGRALDAVTLLLLLHVGAFTVPLAYKTYKAKIDRLVGDVYGKAHQQYERLDRRVRATVVLVPLLVLFFMLPLIDRFVAFFICLAYGRVWAKPDEYLAVQRKALEPLGKALTSALTPATTHAAAAMAKYDITPTPTKKKAN</sequence>
<dbReference type="PANTHER" id="PTHR10994">
    <property type="entry name" value="RETICULON"/>
    <property type="match status" value="1"/>
</dbReference>
<keyword evidence="9" id="KW-1185">Reference proteome</keyword>
<evidence type="ECO:0000256" key="4">
    <source>
        <dbReference type="ARBA" id="ARBA00022989"/>
    </source>
</evidence>
<feature type="transmembrane region" description="Helical" evidence="6">
    <location>
        <begin position="64"/>
        <end position="94"/>
    </location>
</feature>
<dbReference type="EMBL" id="PGGS01000293">
    <property type="protein sequence ID" value="PNH05602.1"/>
    <property type="molecule type" value="Genomic_DNA"/>
</dbReference>
<accession>A0A2J7ZZB0</accession>
<proteinExistence type="predicted"/>
<evidence type="ECO:0000313" key="9">
    <source>
        <dbReference type="Proteomes" id="UP000236333"/>
    </source>
</evidence>
<dbReference type="InterPro" id="IPR003388">
    <property type="entry name" value="Reticulon"/>
</dbReference>
<dbReference type="Proteomes" id="UP000236333">
    <property type="component" value="Unassembled WGS sequence"/>
</dbReference>
<keyword evidence="3 6" id="KW-0256">Endoplasmic reticulum</keyword>
<dbReference type="GO" id="GO:0005789">
    <property type="term" value="C:endoplasmic reticulum membrane"/>
    <property type="evidence" value="ECO:0007669"/>
    <property type="project" value="UniProtKB-SubCell"/>
</dbReference>
<feature type="transmembrane region" description="Helical" evidence="6">
    <location>
        <begin position="25"/>
        <end position="44"/>
    </location>
</feature>
<comment type="caution">
    <text evidence="8">The sequence shown here is derived from an EMBL/GenBank/DDBJ whole genome shotgun (WGS) entry which is preliminary data.</text>
</comment>
<dbReference type="InterPro" id="IPR045064">
    <property type="entry name" value="Reticulon-like"/>
</dbReference>
<organism evidence="8 9">
    <name type="scientific">Tetrabaena socialis</name>
    <dbReference type="NCBI Taxonomy" id="47790"/>
    <lineage>
        <taxon>Eukaryota</taxon>
        <taxon>Viridiplantae</taxon>
        <taxon>Chlorophyta</taxon>
        <taxon>core chlorophytes</taxon>
        <taxon>Chlorophyceae</taxon>
        <taxon>CS clade</taxon>
        <taxon>Chlamydomonadales</taxon>
        <taxon>Tetrabaenaceae</taxon>
        <taxon>Tetrabaena</taxon>
    </lineage>
</organism>
<keyword evidence="4 6" id="KW-1133">Transmembrane helix</keyword>
<feature type="domain" description="Reticulon" evidence="7">
    <location>
        <begin position="53"/>
        <end position="127"/>
    </location>
</feature>
<keyword evidence="2 6" id="KW-0812">Transmembrane</keyword>
<dbReference type="PROSITE" id="PS50845">
    <property type="entry name" value="RETICULON"/>
    <property type="match status" value="1"/>
</dbReference>
<feature type="transmembrane region" description="Helical" evidence="6">
    <location>
        <begin position="127"/>
        <end position="155"/>
    </location>
</feature>
<comment type="subcellular location">
    <subcellularLocation>
        <location evidence="1 6">Endoplasmic reticulum membrane</location>
        <topology evidence="1 6">Multi-pass membrane protein</topology>
    </subcellularLocation>
</comment>
<dbReference type="Pfam" id="PF02453">
    <property type="entry name" value="Reticulon"/>
    <property type="match status" value="1"/>
</dbReference>
<evidence type="ECO:0000256" key="3">
    <source>
        <dbReference type="ARBA" id="ARBA00022824"/>
    </source>
</evidence>
<keyword evidence="5 6" id="KW-0472">Membrane</keyword>